<dbReference type="AlphaFoldDB" id="A0A4Z2IR49"/>
<reference evidence="1 2" key="1">
    <citation type="submission" date="2019-03" db="EMBL/GenBank/DDBJ databases">
        <title>First draft genome of Liparis tanakae, snailfish: a comprehensive survey of snailfish specific genes.</title>
        <authorList>
            <person name="Kim W."/>
            <person name="Song I."/>
            <person name="Jeong J.-H."/>
            <person name="Kim D."/>
            <person name="Kim S."/>
            <person name="Ryu S."/>
            <person name="Song J.Y."/>
            <person name="Lee S.K."/>
        </authorList>
    </citation>
    <scope>NUCLEOTIDE SEQUENCE [LARGE SCALE GENOMIC DNA]</scope>
    <source>
        <tissue evidence="1">Muscle</tissue>
    </source>
</reference>
<name>A0A4Z2IR49_9TELE</name>
<evidence type="ECO:0000313" key="2">
    <source>
        <dbReference type="Proteomes" id="UP000314294"/>
    </source>
</evidence>
<keyword evidence="2" id="KW-1185">Reference proteome</keyword>
<comment type="caution">
    <text evidence="1">The sequence shown here is derived from an EMBL/GenBank/DDBJ whole genome shotgun (WGS) entry which is preliminary data.</text>
</comment>
<proteinExistence type="predicted"/>
<dbReference type="Proteomes" id="UP000314294">
    <property type="component" value="Unassembled WGS sequence"/>
</dbReference>
<dbReference type="EMBL" id="SRLO01000058">
    <property type="protein sequence ID" value="TNN80014.1"/>
    <property type="molecule type" value="Genomic_DNA"/>
</dbReference>
<sequence>MGGRALAEEGLHPAAPALVHHDHLHDLLTLDECFRAELSGLEGAEQGGGRGQSQRHRLNAGRAQLVVEEEDLPLELGQFLFVRLVGVGDLEQTTAAHQTSVRHSEDLQGPSYRDGEDGCEIKHDAGKTGQTVQTAQTLKERRIPLTVLRPRMDCSTRLTMKPEPVGQRSWDVSELTVSPKGLDESLHFLGLSLDTDVSLELSEGFVQLHAGEIHLIHNTTNKRRTERKGKRDIGFRYRASL</sequence>
<gene>
    <name evidence="1" type="ORF">EYF80_009663</name>
</gene>
<organism evidence="1 2">
    <name type="scientific">Liparis tanakae</name>
    <name type="common">Tanaka's snailfish</name>
    <dbReference type="NCBI Taxonomy" id="230148"/>
    <lineage>
        <taxon>Eukaryota</taxon>
        <taxon>Metazoa</taxon>
        <taxon>Chordata</taxon>
        <taxon>Craniata</taxon>
        <taxon>Vertebrata</taxon>
        <taxon>Euteleostomi</taxon>
        <taxon>Actinopterygii</taxon>
        <taxon>Neopterygii</taxon>
        <taxon>Teleostei</taxon>
        <taxon>Neoteleostei</taxon>
        <taxon>Acanthomorphata</taxon>
        <taxon>Eupercaria</taxon>
        <taxon>Perciformes</taxon>
        <taxon>Cottioidei</taxon>
        <taxon>Cottales</taxon>
        <taxon>Liparidae</taxon>
        <taxon>Liparis</taxon>
    </lineage>
</organism>
<protein>
    <submittedName>
        <fullName evidence="1">Uncharacterized protein</fullName>
    </submittedName>
</protein>
<evidence type="ECO:0000313" key="1">
    <source>
        <dbReference type="EMBL" id="TNN80014.1"/>
    </source>
</evidence>
<accession>A0A4Z2IR49</accession>